<dbReference type="Proteomes" id="UP001143910">
    <property type="component" value="Unassembled WGS sequence"/>
</dbReference>
<proteinExistence type="predicted"/>
<dbReference type="EMBL" id="JANJQO010000165">
    <property type="protein sequence ID" value="KAJ2980903.1"/>
    <property type="molecule type" value="Genomic_DNA"/>
</dbReference>
<accession>A0ACC1NQ19</accession>
<keyword evidence="2" id="KW-1185">Reference proteome</keyword>
<gene>
    <name evidence="1" type="ORF">NQ176_g2356</name>
</gene>
<comment type="caution">
    <text evidence="1">The sequence shown here is derived from an EMBL/GenBank/DDBJ whole genome shotgun (WGS) entry which is preliminary data.</text>
</comment>
<reference evidence="1" key="1">
    <citation type="submission" date="2022-08" db="EMBL/GenBank/DDBJ databases">
        <title>Genome Sequence of Lecanicillium fungicola.</title>
        <authorList>
            <person name="Buettner E."/>
        </authorList>
    </citation>
    <scope>NUCLEOTIDE SEQUENCE</scope>
    <source>
        <strain evidence="1">Babe33</strain>
    </source>
</reference>
<sequence length="423" mass="46554">MSTIVQAVVTQICGLIYSTTKPNLLSNTARSTVLGAVGQISKGCIVIRDETCNEELTFGSRSGSTVTVTIKNVAAWLRILLGSSVIMISNRDLTKDMTNMTSAFLTTLAGRVRPSNTLAMSSQNVKAHYDTSNAFFAAFLSPDMTYSCPIWPERESTADRPVSLQEAQMCKMNEIIKLAKINSSDHVLEIGTGWGSFAIEAVRVTGCRVTSLTLSIEQKQEAEARIEAAGFSDKITVHLRDYRDLVKDTIVFDKVVSIEMLEHVGKDHLVSYFNVVHRVLKTNGGIAVFQSSTMPESRYHGYNEGTEQIFPGAHLPSTTAIVEAAHKGSSGTLIPEAFVNLGGHYVKCLQQWKSNFEANFESEIIPAIKQKDQGATAFDIEQFRKKYLFYFDYCAAGFRTKTLGNALVTFAREGAIETIEHVV</sequence>
<organism evidence="1 2">
    <name type="scientific">Zarea fungicola</name>
    <dbReference type="NCBI Taxonomy" id="93591"/>
    <lineage>
        <taxon>Eukaryota</taxon>
        <taxon>Fungi</taxon>
        <taxon>Dikarya</taxon>
        <taxon>Ascomycota</taxon>
        <taxon>Pezizomycotina</taxon>
        <taxon>Sordariomycetes</taxon>
        <taxon>Hypocreomycetidae</taxon>
        <taxon>Hypocreales</taxon>
        <taxon>Cordycipitaceae</taxon>
        <taxon>Zarea</taxon>
    </lineage>
</organism>
<evidence type="ECO:0000313" key="2">
    <source>
        <dbReference type="Proteomes" id="UP001143910"/>
    </source>
</evidence>
<evidence type="ECO:0000313" key="1">
    <source>
        <dbReference type="EMBL" id="KAJ2980903.1"/>
    </source>
</evidence>
<protein>
    <submittedName>
        <fullName evidence="1">Uncharacterized protein</fullName>
    </submittedName>
</protein>
<name>A0ACC1NQ19_9HYPO</name>